<keyword evidence="1" id="KW-0472">Membrane</keyword>
<feature type="transmembrane region" description="Helical" evidence="1">
    <location>
        <begin position="241"/>
        <end position="258"/>
    </location>
</feature>
<keyword evidence="1" id="KW-1133">Transmembrane helix</keyword>
<accession>A0A6N8JEK0</accession>
<gene>
    <name evidence="2" type="ORF">GO495_19200</name>
</gene>
<feature type="transmembrane region" description="Helical" evidence="1">
    <location>
        <begin position="101"/>
        <end position="119"/>
    </location>
</feature>
<keyword evidence="3" id="KW-1185">Reference proteome</keyword>
<keyword evidence="1" id="KW-0812">Transmembrane</keyword>
<feature type="transmembrane region" description="Helical" evidence="1">
    <location>
        <begin position="28"/>
        <end position="47"/>
    </location>
</feature>
<name>A0A6N8JEK0_9BACT</name>
<evidence type="ECO:0000313" key="3">
    <source>
        <dbReference type="Proteomes" id="UP000468388"/>
    </source>
</evidence>
<proteinExistence type="predicted"/>
<feature type="transmembrane region" description="Helical" evidence="1">
    <location>
        <begin position="131"/>
        <end position="147"/>
    </location>
</feature>
<feature type="transmembrane region" description="Helical" evidence="1">
    <location>
        <begin position="159"/>
        <end position="182"/>
    </location>
</feature>
<feature type="transmembrane region" description="Helical" evidence="1">
    <location>
        <begin position="321"/>
        <end position="339"/>
    </location>
</feature>
<feature type="transmembrane region" description="Helical" evidence="1">
    <location>
        <begin position="351"/>
        <end position="369"/>
    </location>
</feature>
<feature type="transmembrane region" description="Helical" evidence="1">
    <location>
        <begin position="397"/>
        <end position="415"/>
    </location>
</feature>
<dbReference type="Proteomes" id="UP000468388">
    <property type="component" value="Unassembled WGS sequence"/>
</dbReference>
<organism evidence="2 3">
    <name type="scientific">Chitinophaga oryziterrae</name>
    <dbReference type="NCBI Taxonomy" id="1031224"/>
    <lineage>
        <taxon>Bacteria</taxon>
        <taxon>Pseudomonadati</taxon>
        <taxon>Bacteroidota</taxon>
        <taxon>Chitinophagia</taxon>
        <taxon>Chitinophagales</taxon>
        <taxon>Chitinophagaceae</taxon>
        <taxon>Chitinophaga</taxon>
    </lineage>
</organism>
<dbReference type="EMBL" id="WRXO01000005">
    <property type="protein sequence ID" value="MVT42729.1"/>
    <property type="molecule type" value="Genomic_DNA"/>
</dbReference>
<feature type="transmembrane region" description="Helical" evidence="1">
    <location>
        <begin position="375"/>
        <end position="392"/>
    </location>
</feature>
<evidence type="ECO:0000313" key="2">
    <source>
        <dbReference type="EMBL" id="MVT42729.1"/>
    </source>
</evidence>
<evidence type="ECO:0000256" key="1">
    <source>
        <dbReference type="SAM" id="Phobius"/>
    </source>
</evidence>
<protein>
    <submittedName>
        <fullName evidence="2">Uncharacterized protein</fullName>
    </submittedName>
</protein>
<dbReference type="OrthoDB" id="621631at2"/>
<comment type="caution">
    <text evidence="2">The sequence shown here is derived from an EMBL/GenBank/DDBJ whole genome shotgun (WGS) entry which is preliminary data.</text>
</comment>
<dbReference type="AlphaFoldDB" id="A0A6N8JEK0"/>
<dbReference type="RefSeq" id="WP_157301336.1">
    <property type="nucleotide sequence ID" value="NZ_BAAAZB010000002.1"/>
</dbReference>
<reference evidence="2 3" key="1">
    <citation type="submission" date="2019-12" db="EMBL/GenBank/DDBJ databases">
        <title>The draft genomic sequence of strain Chitinophaga oryziterrae JCM 16595.</title>
        <authorList>
            <person name="Zhang X."/>
        </authorList>
    </citation>
    <scope>NUCLEOTIDE SEQUENCE [LARGE SCALE GENOMIC DNA]</scope>
    <source>
        <strain evidence="2 3">JCM 16595</strain>
    </source>
</reference>
<feature type="transmembrane region" description="Helical" evidence="1">
    <location>
        <begin position="279"/>
        <end position="301"/>
    </location>
</feature>
<feature type="transmembrane region" description="Helical" evidence="1">
    <location>
        <begin position="59"/>
        <end position="81"/>
    </location>
</feature>
<sequence>MTFLTSLQLRVLKTSLIPALITWGLTDYYSLPAPVNTFVIVGVFFLWEFIIEKEWKNTAVAGGVIIAFFGLQYLLNVYFIGKFFIEDYLVNNHDGHLNVNNWIVITHLNMFIAYLMVIITRFHLKGTEKKYTAGILAALIFYLLPKTGNPFSSGPPHFIIYPLLQNWCNIIFYYVLVFLIENGFSNKNIFEKLYSKIQVLNKWEYLFIWIAISFIWLGCVGDLNTRIEVMFAKDSMNGEPLLISGIFMLACVLFLYAGTLMMRNLSTSRALTTGWYSPWLLLLHLIPGVNVIAVALCFFSAEREGTVVDNGLDYTNADRGLAKKIMITIGIIVTVYNIYNMLVVPTGLRLLGIGILLVVYLLKIVAYIRLPYNKIFVYVAVGFNILTIAYSIDDRFIIYLSLIYLYYYFLIELFYPELEPEDIMEVKNVQGI</sequence>